<dbReference type="Gene3D" id="1.10.533.10">
    <property type="entry name" value="Death Domain, Fas"/>
    <property type="match status" value="1"/>
</dbReference>
<feature type="region of interest" description="Disordered" evidence="7">
    <location>
        <begin position="285"/>
        <end position="307"/>
    </location>
</feature>
<evidence type="ECO:0000256" key="3">
    <source>
        <dbReference type="ARBA" id="ARBA00022614"/>
    </source>
</evidence>
<dbReference type="Proteomes" id="UP000472277">
    <property type="component" value="Chromosome 33"/>
</dbReference>
<dbReference type="AlphaFoldDB" id="A0A674CRL9"/>
<evidence type="ECO:0000256" key="6">
    <source>
        <dbReference type="ARBA" id="ARBA00022840"/>
    </source>
</evidence>
<dbReference type="FunFam" id="3.80.10.10:FF:000714">
    <property type="entry name" value="Si:ch211-149a19.3"/>
    <property type="match status" value="1"/>
</dbReference>
<dbReference type="GO" id="GO:0005524">
    <property type="term" value="F:ATP binding"/>
    <property type="evidence" value="ECO:0007669"/>
    <property type="project" value="UniProtKB-KW"/>
</dbReference>
<dbReference type="PROSITE" id="PS50837">
    <property type="entry name" value="NACHT"/>
    <property type="match status" value="1"/>
</dbReference>
<feature type="compositionally biased region" description="Basic and acidic residues" evidence="7">
    <location>
        <begin position="287"/>
        <end position="296"/>
    </location>
</feature>
<dbReference type="FunFam" id="3.40.50.300:FF:001524">
    <property type="entry name" value="Si:dkey-126g1.7"/>
    <property type="match status" value="1"/>
</dbReference>
<keyword evidence="2" id="KW-0963">Cytoplasm</keyword>
<dbReference type="GO" id="GO:0005737">
    <property type="term" value="C:cytoplasm"/>
    <property type="evidence" value="ECO:0007669"/>
    <property type="project" value="UniProtKB-SubCell"/>
</dbReference>
<feature type="region of interest" description="Disordered" evidence="7">
    <location>
        <begin position="120"/>
        <end position="246"/>
    </location>
</feature>
<accession>A0A674CRL9</accession>
<dbReference type="InterPro" id="IPR001611">
    <property type="entry name" value="Leu-rich_rpt"/>
</dbReference>
<keyword evidence="5" id="KW-0547">Nucleotide-binding</keyword>
<dbReference type="SMART" id="SM01288">
    <property type="entry name" value="FISNA"/>
    <property type="match status" value="1"/>
</dbReference>
<dbReference type="GeneTree" id="ENSGT01150000286904"/>
<dbReference type="Pfam" id="PF14484">
    <property type="entry name" value="FISNA"/>
    <property type="match status" value="1"/>
</dbReference>
<dbReference type="InterPro" id="IPR029495">
    <property type="entry name" value="NACHT-assoc"/>
</dbReference>
<dbReference type="Gene3D" id="3.80.10.10">
    <property type="entry name" value="Ribonuclease Inhibitor"/>
    <property type="match status" value="1"/>
</dbReference>
<comment type="subcellular location">
    <subcellularLocation>
        <location evidence="1">Cytoplasm</location>
    </subcellularLocation>
</comment>
<dbReference type="InterPro" id="IPR041267">
    <property type="entry name" value="NLRP_HD2"/>
</dbReference>
<dbReference type="InterPro" id="IPR041075">
    <property type="entry name" value="NOD1/2_WH"/>
</dbReference>
<feature type="compositionally biased region" description="Basic and acidic residues" evidence="7">
    <location>
        <begin position="208"/>
        <end position="223"/>
    </location>
</feature>
<dbReference type="InterPro" id="IPR027417">
    <property type="entry name" value="P-loop_NTPase"/>
</dbReference>
<dbReference type="Pfam" id="PF05729">
    <property type="entry name" value="NACHT"/>
    <property type="match status" value="1"/>
</dbReference>
<dbReference type="Ensembl" id="ENSSTUT00000091588.1">
    <property type="protein sequence ID" value="ENSSTUP00000086068.1"/>
    <property type="gene ID" value="ENSSTUG00000037892.1"/>
</dbReference>
<dbReference type="PANTHER" id="PTHR24106">
    <property type="entry name" value="NACHT, LRR AND CARD DOMAINS-CONTAINING"/>
    <property type="match status" value="1"/>
</dbReference>
<feature type="compositionally biased region" description="Basic and acidic residues" evidence="7">
    <location>
        <begin position="182"/>
        <end position="196"/>
    </location>
</feature>
<dbReference type="PROSITE" id="PS51450">
    <property type="entry name" value="LRR"/>
    <property type="match status" value="1"/>
</dbReference>
<dbReference type="Gene3D" id="3.40.50.300">
    <property type="entry name" value="P-loop containing nucleotide triphosphate hydrolases"/>
    <property type="match status" value="1"/>
</dbReference>
<dbReference type="InterPro" id="IPR007111">
    <property type="entry name" value="NACHT_NTPase"/>
</dbReference>
<reference evidence="9" key="2">
    <citation type="submission" date="2025-09" db="UniProtKB">
        <authorList>
            <consortium name="Ensembl"/>
        </authorList>
    </citation>
    <scope>IDENTIFICATION</scope>
</reference>
<sequence>MLDLCLVVTVLTTTNMLDLCLVVTVLTTTNMLDLCLVVTVLTTTNMLDLCLVVTVLTTTNMLDLCLVVTVLTTINMLDLCLVVHCVNHNQHAGSLFSCHCVNHNQHAGSLFRGQFSKMSLSGERHEGDPVSKMSLSGEREEGGPVSKMSLSGEREEGDPVSKMSLSGEREEGDPVSKMSLSGEHDTKSKSPIKQERPASPVPSCVSMKSDRSMKHPIRFREGDFSTEQRNQQERSESEILSGQSSQSHQTDLASIFSLLEENIITFVKNELKMFKRILSPELPEGFESQKQDKEVVDAEDEKQESSAREGALKITLHILRKMNQKELADTLENYELAVICQRELKSNLKKKFQCVFEGIAKQGNPTLLNQIYTELYITEGGTGEVNNEHELRQIETTTRKQARPETAIKCNDIFKPLTGQDKLIRTVLTKGVAGIGKTVSVQKFILDWAEGKANQDVQFVFSFPFRELNLMKGDKHTFIELLNHFSMETKQSRISNYDKYKVVFIFDGLDECRLPLDFQKNKICCDVTESTSVDVLLTNLIKGNLLPSALLWITTRPAAANKIPSGCVDQVTEVRGFNDPQKEEYFRKRFSDEDLASRIISHIKTSRSLHIMCHIPVFCWISATVLEHMLKHKREEMPKTLTGMYTHLVVFHTKQKNEKYLGKEETGPHLNNESILSLGKLAFQQLVNGNLIFYEEDLKEAGIDVNEASVYSGLCTQIFKEEYVLYQDKVYCFVHLSIQEFLAAVYVFLSFNNNNENLMDKQQSTSRNFSARIRQRRKVTFYKSAVDKALQSEMGNLDLFLRFLLGLSLESNQKHLQGLLTKTRSSSQSHEETVKYIKEKIRENPSPERCINLFHCLNELNDHSLVEEIQSFLRSGSLSGDNLSPAQWSALVFVLLTSEKELDVFDLKKFCRSEEGLLRLLPVVKASRAALLSGCGVTEKGCASLVSALESNPSHLRELDLSYNDLKDSGVKLLSAGLGNPHCKLETLRLSGCLVTEEGCASLVSALTSNPSHLRELDLSNNDLKDSGVKLLSAGLGNPHCKLETLRSVFL</sequence>
<dbReference type="InterPro" id="IPR011029">
    <property type="entry name" value="DEATH-like_dom_sf"/>
</dbReference>
<name>A0A674CRL9_SALTR</name>
<reference evidence="9" key="1">
    <citation type="submission" date="2025-08" db="UniProtKB">
        <authorList>
            <consortium name="Ensembl"/>
        </authorList>
    </citation>
    <scope>IDENTIFICATION</scope>
</reference>
<keyword evidence="3" id="KW-0433">Leucine-rich repeat</keyword>
<keyword evidence="6" id="KW-0067">ATP-binding</keyword>
<organism evidence="9 10">
    <name type="scientific">Salmo trutta</name>
    <name type="common">Brown trout</name>
    <dbReference type="NCBI Taxonomy" id="8032"/>
    <lineage>
        <taxon>Eukaryota</taxon>
        <taxon>Metazoa</taxon>
        <taxon>Chordata</taxon>
        <taxon>Craniata</taxon>
        <taxon>Vertebrata</taxon>
        <taxon>Euteleostomi</taxon>
        <taxon>Actinopterygii</taxon>
        <taxon>Neopterygii</taxon>
        <taxon>Teleostei</taxon>
        <taxon>Protacanthopterygii</taxon>
        <taxon>Salmoniformes</taxon>
        <taxon>Salmonidae</taxon>
        <taxon>Salmoninae</taxon>
        <taxon>Salmo</taxon>
    </lineage>
</organism>
<dbReference type="Pfam" id="PF13516">
    <property type="entry name" value="LRR_6"/>
    <property type="match status" value="2"/>
</dbReference>
<evidence type="ECO:0000256" key="4">
    <source>
        <dbReference type="ARBA" id="ARBA00022737"/>
    </source>
</evidence>
<evidence type="ECO:0000256" key="2">
    <source>
        <dbReference type="ARBA" id="ARBA00022490"/>
    </source>
</evidence>
<dbReference type="InterPro" id="IPR032675">
    <property type="entry name" value="LRR_dom_sf"/>
</dbReference>
<evidence type="ECO:0000259" key="8">
    <source>
        <dbReference type="PROSITE" id="PS50837"/>
    </source>
</evidence>
<proteinExistence type="predicted"/>
<evidence type="ECO:0000313" key="9">
    <source>
        <dbReference type="Ensembl" id="ENSSTUP00000086068.1"/>
    </source>
</evidence>
<dbReference type="InterPro" id="IPR051261">
    <property type="entry name" value="NLR"/>
</dbReference>
<protein>
    <recommendedName>
        <fullName evidence="8">NACHT domain-containing protein</fullName>
    </recommendedName>
</protein>
<evidence type="ECO:0000256" key="5">
    <source>
        <dbReference type="ARBA" id="ARBA00022741"/>
    </source>
</evidence>
<evidence type="ECO:0000313" key="10">
    <source>
        <dbReference type="Proteomes" id="UP000472277"/>
    </source>
</evidence>
<dbReference type="SMART" id="SM00368">
    <property type="entry name" value="LRR_RI"/>
    <property type="match status" value="4"/>
</dbReference>
<dbReference type="Pfam" id="PF17776">
    <property type="entry name" value="NLRC4_HD2"/>
    <property type="match status" value="1"/>
</dbReference>
<dbReference type="Pfam" id="PF17779">
    <property type="entry name" value="WHD_NOD2"/>
    <property type="match status" value="1"/>
</dbReference>
<evidence type="ECO:0000256" key="7">
    <source>
        <dbReference type="SAM" id="MobiDB-lite"/>
    </source>
</evidence>
<dbReference type="SUPFAM" id="SSF52047">
    <property type="entry name" value="RNI-like"/>
    <property type="match status" value="1"/>
</dbReference>
<keyword evidence="10" id="KW-1185">Reference proteome</keyword>
<feature type="domain" description="NACHT" evidence="8">
    <location>
        <begin position="425"/>
        <end position="559"/>
    </location>
</feature>
<evidence type="ECO:0000256" key="1">
    <source>
        <dbReference type="ARBA" id="ARBA00004496"/>
    </source>
</evidence>
<keyword evidence="4" id="KW-0677">Repeat</keyword>